<evidence type="ECO:0008006" key="4">
    <source>
        <dbReference type="Google" id="ProtNLM"/>
    </source>
</evidence>
<dbReference type="Proteomes" id="UP000249447">
    <property type="component" value="Chromosome"/>
</dbReference>
<dbReference type="RefSeq" id="WP_111265412.1">
    <property type="nucleotide sequence ID" value="NZ_CP029843.1"/>
</dbReference>
<organism evidence="2 3">
    <name type="scientific">Marilutibacter maris</name>
    <dbReference type="NCBI Taxonomy" id="1605891"/>
    <lineage>
        <taxon>Bacteria</taxon>
        <taxon>Pseudomonadati</taxon>
        <taxon>Pseudomonadota</taxon>
        <taxon>Gammaproteobacteria</taxon>
        <taxon>Lysobacterales</taxon>
        <taxon>Lysobacteraceae</taxon>
        <taxon>Marilutibacter</taxon>
    </lineage>
</organism>
<dbReference type="KEGG" id="lmb:C9I47_0517"/>
<dbReference type="OrthoDB" id="6027991at2"/>
<reference evidence="2 3" key="1">
    <citation type="submission" date="2018-05" db="EMBL/GenBank/DDBJ databases">
        <title>The complete genome of Lysobacter maris HZ9B, a marine bacterium antagonistic against terrestrial plant pathogens.</title>
        <authorList>
            <person name="Zhang X.-Q."/>
        </authorList>
    </citation>
    <scope>NUCLEOTIDE SEQUENCE [LARGE SCALE GENOMIC DNA]</scope>
    <source>
        <strain evidence="2 3">HZ9B</strain>
    </source>
</reference>
<dbReference type="AlphaFoldDB" id="A0A2U9T1I5"/>
<feature type="region of interest" description="Disordered" evidence="1">
    <location>
        <begin position="89"/>
        <end position="124"/>
    </location>
</feature>
<sequence length="124" mass="13265">MNFQALQRRVARRERLLDARIDRVHGAAASLKRTWRSAWTPGRIVITGLVAGFVAGRAEPMRYAAQSGDLMRMVSMLSSVFASAAAGEAAEAARESAASPPDEGATEAPRSQASRTPAQREPTA</sequence>
<evidence type="ECO:0000313" key="2">
    <source>
        <dbReference type="EMBL" id="AWV06241.1"/>
    </source>
</evidence>
<protein>
    <recommendedName>
        <fullName evidence="4">Protein sip-5</fullName>
    </recommendedName>
</protein>
<evidence type="ECO:0000313" key="3">
    <source>
        <dbReference type="Proteomes" id="UP000249447"/>
    </source>
</evidence>
<name>A0A2U9T1I5_9GAMM</name>
<keyword evidence="3" id="KW-1185">Reference proteome</keyword>
<dbReference type="EMBL" id="CP029843">
    <property type="protein sequence ID" value="AWV06241.1"/>
    <property type="molecule type" value="Genomic_DNA"/>
</dbReference>
<gene>
    <name evidence="2" type="ORF">C9I47_0517</name>
</gene>
<evidence type="ECO:0000256" key="1">
    <source>
        <dbReference type="SAM" id="MobiDB-lite"/>
    </source>
</evidence>
<proteinExistence type="predicted"/>
<feature type="compositionally biased region" description="Low complexity" evidence="1">
    <location>
        <begin position="89"/>
        <end position="99"/>
    </location>
</feature>
<accession>A0A2U9T1I5</accession>